<proteinExistence type="predicted"/>
<keyword evidence="1" id="KW-0812">Transmembrane</keyword>
<sequence>MLYIQRWAIHSHLFILCYLKRHLNNLWPIQLLQGVQFHASLLSLSLSTYFVHDISSRFFPGYHLFIFGWFVVALFDDLPEDHKHLTLHCDHYRSKISF</sequence>
<feature type="transmembrane region" description="Helical" evidence="1">
    <location>
        <begin position="58"/>
        <end position="75"/>
    </location>
</feature>
<name>A0A2P2KYI4_RHIMU</name>
<organism evidence="2">
    <name type="scientific">Rhizophora mucronata</name>
    <name type="common">Asiatic mangrove</name>
    <dbReference type="NCBI Taxonomy" id="61149"/>
    <lineage>
        <taxon>Eukaryota</taxon>
        <taxon>Viridiplantae</taxon>
        <taxon>Streptophyta</taxon>
        <taxon>Embryophyta</taxon>
        <taxon>Tracheophyta</taxon>
        <taxon>Spermatophyta</taxon>
        <taxon>Magnoliopsida</taxon>
        <taxon>eudicotyledons</taxon>
        <taxon>Gunneridae</taxon>
        <taxon>Pentapetalae</taxon>
        <taxon>rosids</taxon>
        <taxon>fabids</taxon>
        <taxon>Malpighiales</taxon>
        <taxon>Rhizophoraceae</taxon>
        <taxon>Rhizophora</taxon>
    </lineage>
</organism>
<evidence type="ECO:0000256" key="1">
    <source>
        <dbReference type="SAM" id="Phobius"/>
    </source>
</evidence>
<protein>
    <submittedName>
        <fullName evidence="2">Uncharacterized protein MANES_14G085000</fullName>
    </submittedName>
</protein>
<dbReference type="EMBL" id="GGEC01030305">
    <property type="protein sequence ID" value="MBX10789.1"/>
    <property type="molecule type" value="Transcribed_RNA"/>
</dbReference>
<accession>A0A2P2KYI4</accession>
<keyword evidence="1" id="KW-1133">Transmembrane helix</keyword>
<keyword evidence="1" id="KW-0472">Membrane</keyword>
<reference evidence="2" key="1">
    <citation type="submission" date="2018-02" db="EMBL/GenBank/DDBJ databases">
        <title>Rhizophora mucronata_Transcriptome.</title>
        <authorList>
            <person name="Meera S.P."/>
            <person name="Sreeshan A."/>
            <person name="Augustine A."/>
        </authorList>
    </citation>
    <scope>NUCLEOTIDE SEQUENCE</scope>
    <source>
        <tissue evidence="2">Leaf</tissue>
    </source>
</reference>
<dbReference type="AlphaFoldDB" id="A0A2P2KYI4"/>
<evidence type="ECO:0000313" key="2">
    <source>
        <dbReference type="EMBL" id="MBX10789.1"/>
    </source>
</evidence>